<dbReference type="Proteomes" id="UP000028123">
    <property type="component" value="Unassembled WGS sequence"/>
</dbReference>
<organism evidence="2 3">
    <name type="scientific">Paenibacillus tyrfis</name>
    <dbReference type="NCBI Taxonomy" id="1501230"/>
    <lineage>
        <taxon>Bacteria</taxon>
        <taxon>Bacillati</taxon>
        <taxon>Bacillota</taxon>
        <taxon>Bacilli</taxon>
        <taxon>Bacillales</taxon>
        <taxon>Paenibacillaceae</taxon>
        <taxon>Paenibacillus</taxon>
    </lineage>
</organism>
<keyword evidence="1" id="KW-1133">Transmembrane helix</keyword>
<dbReference type="EMBL" id="JNVM01000010">
    <property type="protein sequence ID" value="KEQ25746.1"/>
    <property type="molecule type" value="Genomic_DNA"/>
</dbReference>
<protein>
    <submittedName>
        <fullName evidence="2">Uncharacterized protein</fullName>
    </submittedName>
</protein>
<accession>A0A081P4X3</accession>
<proteinExistence type="predicted"/>
<sequence length="60" mass="7167">MVHTISFLMCLMLLGMIIVAFMAALMEFILHDTTDYDMEFLWNHKYTLEDLHLDGRKEEK</sequence>
<dbReference type="eggNOG" id="ENOG5032IN5">
    <property type="taxonomic scope" value="Bacteria"/>
</dbReference>
<feature type="transmembrane region" description="Helical" evidence="1">
    <location>
        <begin position="6"/>
        <end position="30"/>
    </location>
</feature>
<dbReference type="OrthoDB" id="2654131at2"/>
<comment type="caution">
    <text evidence="2">The sequence shown here is derived from an EMBL/GenBank/DDBJ whole genome shotgun (WGS) entry which is preliminary data.</text>
</comment>
<dbReference type="RefSeq" id="WP_036682327.1">
    <property type="nucleotide sequence ID" value="NZ_JNVM01000010.1"/>
</dbReference>
<keyword evidence="3" id="KW-1185">Reference proteome</keyword>
<evidence type="ECO:0000256" key="1">
    <source>
        <dbReference type="SAM" id="Phobius"/>
    </source>
</evidence>
<dbReference type="AlphaFoldDB" id="A0A081P4X3"/>
<keyword evidence="1" id="KW-0472">Membrane</keyword>
<keyword evidence="1" id="KW-0812">Transmembrane</keyword>
<evidence type="ECO:0000313" key="2">
    <source>
        <dbReference type="EMBL" id="KEQ25746.1"/>
    </source>
</evidence>
<name>A0A081P4X3_9BACL</name>
<reference evidence="2 3" key="1">
    <citation type="submission" date="2014-06" db="EMBL/GenBank/DDBJ databases">
        <title>Draft genome sequence of Paenibacillus sp. MSt1.</title>
        <authorList>
            <person name="Aw Y.K."/>
            <person name="Ong K.S."/>
            <person name="Gan H.M."/>
            <person name="Lee S.M."/>
        </authorList>
    </citation>
    <scope>NUCLEOTIDE SEQUENCE [LARGE SCALE GENOMIC DNA]</scope>
    <source>
        <strain evidence="2 3">MSt1</strain>
    </source>
</reference>
<evidence type="ECO:0000313" key="3">
    <source>
        <dbReference type="Proteomes" id="UP000028123"/>
    </source>
</evidence>
<gene>
    <name evidence="2" type="ORF">ET33_03275</name>
</gene>